<dbReference type="InterPro" id="IPR051448">
    <property type="entry name" value="CdaR-like_regulators"/>
</dbReference>
<keyword evidence="2" id="KW-0238">DNA-binding</keyword>
<dbReference type="InterPro" id="IPR025736">
    <property type="entry name" value="PucR_C-HTH_dom"/>
</dbReference>
<dbReference type="PANTHER" id="PTHR33744">
    <property type="entry name" value="CARBOHYDRATE DIACID REGULATOR"/>
    <property type="match status" value="1"/>
</dbReference>
<dbReference type="SUPFAM" id="SSF46689">
    <property type="entry name" value="Homeodomain-like"/>
    <property type="match status" value="1"/>
</dbReference>
<dbReference type="STRING" id="35622.SAMN04489764_3600"/>
<dbReference type="Gene3D" id="1.10.10.2840">
    <property type="entry name" value="PucR C-terminal helix-turn-helix domain"/>
    <property type="match status" value="1"/>
</dbReference>
<organism evidence="2 3">
    <name type="scientific">Thermostaphylospora chromogena</name>
    <dbReference type="NCBI Taxonomy" id="35622"/>
    <lineage>
        <taxon>Bacteria</taxon>
        <taxon>Bacillati</taxon>
        <taxon>Actinomycetota</taxon>
        <taxon>Actinomycetes</taxon>
        <taxon>Streptosporangiales</taxon>
        <taxon>Thermomonosporaceae</taxon>
        <taxon>Thermostaphylospora</taxon>
    </lineage>
</organism>
<gene>
    <name evidence="2" type="ORF">SAMN04489764_3600</name>
</gene>
<dbReference type="Pfam" id="PF13556">
    <property type="entry name" value="HTH_30"/>
    <property type="match status" value="1"/>
</dbReference>
<dbReference type="GO" id="GO:0003677">
    <property type="term" value="F:DNA binding"/>
    <property type="evidence" value="ECO:0007669"/>
    <property type="project" value="UniProtKB-KW"/>
</dbReference>
<dbReference type="PANTHER" id="PTHR33744:SF17">
    <property type="entry name" value="CONSERVED PROTEIN"/>
    <property type="match status" value="1"/>
</dbReference>
<evidence type="ECO:0000313" key="3">
    <source>
        <dbReference type="Proteomes" id="UP000217103"/>
    </source>
</evidence>
<protein>
    <submittedName>
        <fullName evidence="2">DNA-binding transcriptional regulator, PucR family</fullName>
    </submittedName>
</protein>
<dbReference type="InterPro" id="IPR009057">
    <property type="entry name" value="Homeodomain-like_sf"/>
</dbReference>
<keyword evidence="3" id="KW-1185">Reference proteome</keyword>
<evidence type="ECO:0000313" key="2">
    <source>
        <dbReference type="EMBL" id="SDR12732.1"/>
    </source>
</evidence>
<reference evidence="2 3" key="1">
    <citation type="submission" date="2016-10" db="EMBL/GenBank/DDBJ databases">
        <authorList>
            <person name="de Groot N.N."/>
        </authorList>
    </citation>
    <scope>NUCLEOTIDE SEQUENCE [LARGE SCALE GENOMIC DNA]</scope>
    <source>
        <strain evidence="2 3">DSM 43794</strain>
    </source>
</reference>
<accession>A0A1H1GHG2</accession>
<dbReference type="EMBL" id="FNKK01000002">
    <property type="protein sequence ID" value="SDR12732.1"/>
    <property type="molecule type" value="Genomic_DNA"/>
</dbReference>
<proteinExistence type="predicted"/>
<dbReference type="AlphaFoldDB" id="A0A1H1GHG2"/>
<sequence length="369" mass="39549">MYDNEGVQEELQEVVDEIARVLGAPATLEDRAFRLLAHAAHSGELDEVRQQSILRRRATDEVRAYFEGYGIATAPGPVRIPADAELRVLARVCVPLRHSGVTYGYLWLLDTGEVTDDRLARIAPLVTRAAAVLAQDARGRQDLGDLLAGLFSADPERRAAALARLGPGGPDAPSVPRGPVVAIAVRAGRERVAPLWTLPRGVLARTGDPVAVLAPASSADRVADAVQAMYGTAAGVGAVRGDMGEAWRSWREAVGALRVAERVPSFAPVARWPELGAYRVLARLPAEGLRELAAEAAPLAAEPDLARTVEVYLDRAGHVQETARLLGVHRQTLYYRLAKAERLTGADLADGGDRLRLHLALKAAHMTAL</sequence>
<dbReference type="OrthoDB" id="4534407at2"/>
<feature type="domain" description="PucR C-terminal helix-turn-helix" evidence="1">
    <location>
        <begin position="305"/>
        <end position="363"/>
    </location>
</feature>
<evidence type="ECO:0000259" key="1">
    <source>
        <dbReference type="Pfam" id="PF13556"/>
    </source>
</evidence>
<dbReference type="Proteomes" id="UP000217103">
    <property type="component" value="Unassembled WGS sequence"/>
</dbReference>
<name>A0A1H1GHG2_9ACTN</name>
<dbReference type="InterPro" id="IPR042070">
    <property type="entry name" value="PucR_C-HTH_sf"/>
</dbReference>